<reference evidence="4 5" key="1">
    <citation type="journal article" date="2016" name="Nat. Commun.">
        <title>Thousands of microbial genomes shed light on interconnected biogeochemical processes in an aquifer system.</title>
        <authorList>
            <person name="Anantharaman K."/>
            <person name="Brown C.T."/>
            <person name="Hug L.A."/>
            <person name="Sharon I."/>
            <person name="Castelle C.J."/>
            <person name="Probst A.J."/>
            <person name="Thomas B.C."/>
            <person name="Singh A."/>
            <person name="Wilkins M.J."/>
            <person name="Karaoz U."/>
            <person name="Brodie E.L."/>
            <person name="Williams K.H."/>
            <person name="Hubbard S.S."/>
            <person name="Banfield J.F."/>
        </authorList>
    </citation>
    <scope>NUCLEOTIDE SEQUENCE [LARGE SCALE GENOMIC DNA]</scope>
</reference>
<evidence type="ECO:0000256" key="2">
    <source>
        <dbReference type="ARBA" id="ARBA00023274"/>
    </source>
</evidence>
<dbReference type="STRING" id="1802485.A2V97_02045"/>
<dbReference type="GO" id="GO:0003735">
    <property type="term" value="F:structural constituent of ribosome"/>
    <property type="evidence" value="ECO:0007669"/>
    <property type="project" value="InterPro"/>
</dbReference>
<dbReference type="InterPro" id="IPR000307">
    <property type="entry name" value="Ribosomal_bS16"/>
</dbReference>
<dbReference type="Gene3D" id="3.30.1320.10">
    <property type="match status" value="1"/>
</dbReference>
<dbReference type="GO" id="GO:0005737">
    <property type="term" value="C:cytoplasm"/>
    <property type="evidence" value="ECO:0007669"/>
    <property type="project" value="UniProtKB-ARBA"/>
</dbReference>
<dbReference type="Proteomes" id="UP000177382">
    <property type="component" value="Unassembled WGS sequence"/>
</dbReference>
<dbReference type="EMBL" id="MGFX01000006">
    <property type="protein sequence ID" value="OGM15390.1"/>
    <property type="molecule type" value="Genomic_DNA"/>
</dbReference>
<dbReference type="Pfam" id="PF00886">
    <property type="entry name" value="Ribosomal_S16"/>
    <property type="match status" value="1"/>
</dbReference>
<comment type="caution">
    <text evidence="4">The sequence shown here is derived from an EMBL/GenBank/DDBJ whole genome shotgun (WGS) entry which is preliminary data.</text>
</comment>
<evidence type="ECO:0000256" key="1">
    <source>
        <dbReference type="ARBA" id="ARBA00022980"/>
    </source>
</evidence>
<dbReference type="PANTHER" id="PTHR12919:SF20">
    <property type="entry name" value="SMALL RIBOSOMAL SUBUNIT PROTEIN BS16M"/>
    <property type="match status" value="1"/>
</dbReference>
<evidence type="ECO:0000313" key="5">
    <source>
        <dbReference type="Proteomes" id="UP000177382"/>
    </source>
</evidence>
<dbReference type="GO" id="GO:0015935">
    <property type="term" value="C:small ribosomal subunit"/>
    <property type="evidence" value="ECO:0007669"/>
    <property type="project" value="TreeGrafter"/>
</dbReference>
<dbReference type="PANTHER" id="PTHR12919">
    <property type="entry name" value="30S RIBOSOMAL PROTEIN S16"/>
    <property type="match status" value="1"/>
</dbReference>
<dbReference type="GO" id="GO:0006412">
    <property type="term" value="P:translation"/>
    <property type="evidence" value="ECO:0007669"/>
    <property type="project" value="UniProtKB-UniRule"/>
</dbReference>
<dbReference type="AlphaFoldDB" id="A0A1F7XK58"/>
<proteinExistence type="inferred from homology"/>
<gene>
    <name evidence="3" type="primary">rpsP</name>
    <name evidence="4" type="ORF">A2V97_02045</name>
</gene>
<evidence type="ECO:0000313" key="4">
    <source>
        <dbReference type="EMBL" id="OGM15390.1"/>
    </source>
</evidence>
<dbReference type="SUPFAM" id="SSF54565">
    <property type="entry name" value="Ribosomal protein S16"/>
    <property type="match status" value="1"/>
</dbReference>
<protein>
    <recommendedName>
        <fullName evidence="3">Small ribosomal subunit protein bS16</fullName>
    </recommendedName>
</protein>
<organism evidence="4 5">
    <name type="scientific">Candidatus Woesebacteria bacterium RBG_16_42_24</name>
    <dbReference type="NCBI Taxonomy" id="1802485"/>
    <lineage>
        <taxon>Bacteria</taxon>
        <taxon>Candidatus Woeseibacteriota</taxon>
    </lineage>
</organism>
<sequence length="76" mass="8706">MLVIKLHRVGVRRKTFYRIVVVDKKVKKGGKNLDILGFWQPSKDYKKIDTTKVKSWQAQGAKLSKGVTALISQLHK</sequence>
<dbReference type="HAMAP" id="MF_00385">
    <property type="entry name" value="Ribosomal_bS16"/>
    <property type="match status" value="1"/>
</dbReference>
<evidence type="ECO:0000256" key="3">
    <source>
        <dbReference type="HAMAP-Rule" id="MF_00385"/>
    </source>
</evidence>
<dbReference type="NCBIfam" id="TIGR00002">
    <property type="entry name" value="S16"/>
    <property type="match status" value="1"/>
</dbReference>
<keyword evidence="2 3" id="KW-0687">Ribonucleoprotein</keyword>
<dbReference type="InterPro" id="IPR023803">
    <property type="entry name" value="Ribosomal_bS16_dom_sf"/>
</dbReference>
<keyword evidence="1 3" id="KW-0689">Ribosomal protein</keyword>
<accession>A0A1F7XK58</accession>
<comment type="similarity">
    <text evidence="3">Belongs to the bacterial ribosomal protein bS16 family.</text>
</comment>
<name>A0A1F7XK58_9BACT</name>